<evidence type="ECO:0008006" key="5">
    <source>
        <dbReference type="Google" id="ProtNLM"/>
    </source>
</evidence>
<feature type="chain" id="PRO_5045667509" description="Lipocalin-like domain-containing protein" evidence="2">
    <location>
        <begin position="22"/>
        <end position="269"/>
    </location>
</feature>
<organism evidence="3 4">
    <name type="scientific">Erythrobacter westpacificensis</name>
    <dbReference type="NCBI Taxonomy" id="1055231"/>
    <lineage>
        <taxon>Bacteria</taxon>
        <taxon>Pseudomonadati</taxon>
        <taxon>Pseudomonadota</taxon>
        <taxon>Alphaproteobacteria</taxon>
        <taxon>Sphingomonadales</taxon>
        <taxon>Erythrobacteraceae</taxon>
        <taxon>Erythrobacter/Porphyrobacter group</taxon>
        <taxon>Erythrobacter</taxon>
    </lineage>
</organism>
<comment type="caution">
    <text evidence="3">The sequence shown here is derived from an EMBL/GenBank/DDBJ whole genome shotgun (WGS) entry which is preliminary data.</text>
</comment>
<evidence type="ECO:0000313" key="4">
    <source>
        <dbReference type="Proteomes" id="UP001500518"/>
    </source>
</evidence>
<accession>A0ABP9KKP7</accession>
<dbReference type="PROSITE" id="PS51257">
    <property type="entry name" value="PROKAR_LIPOPROTEIN"/>
    <property type="match status" value="1"/>
</dbReference>
<evidence type="ECO:0000256" key="1">
    <source>
        <dbReference type="SAM" id="MobiDB-lite"/>
    </source>
</evidence>
<evidence type="ECO:0000313" key="3">
    <source>
        <dbReference type="EMBL" id="GAA5059245.1"/>
    </source>
</evidence>
<protein>
    <recommendedName>
        <fullName evidence="5">Lipocalin-like domain-containing protein</fullName>
    </recommendedName>
</protein>
<feature type="signal peptide" evidence="2">
    <location>
        <begin position="1"/>
        <end position="21"/>
    </location>
</feature>
<dbReference type="RefSeq" id="WP_346033485.1">
    <property type="nucleotide sequence ID" value="NZ_BAABHV010000021.1"/>
</dbReference>
<keyword evidence="4" id="KW-1185">Reference proteome</keyword>
<dbReference type="Proteomes" id="UP001500518">
    <property type="component" value="Unassembled WGS sequence"/>
</dbReference>
<name>A0ABP9KKP7_9SPHN</name>
<feature type="region of interest" description="Disordered" evidence="1">
    <location>
        <begin position="248"/>
        <end position="269"/>
    </location>
</feature>
<sequence length="269" mass="28699">MKKIVTAVVAASLCTGLTACGDSAEVETEETASDGTLTGQWMVNVDSAEFENETRDYLIADGVWECRSCTPPYQVTADGEWQTIDRPGADGAKIEVVDDNTVRTAFRLGEEELGTSVWTVSEDGQTLTVEFTDTAGDETVTGSETYTRTSAGPEGAHAVSGQWTHSGDINVSDAGLRFSYSVDGDQYSYTGNGSSFTATIGGEPVPIEGSNTNTMVAVEEIGPNSYRETYSRDGEVLSVAEMTVEGDTMSGVSMDQRDNSSVRYTATRQ</sequence>
<reference evidence="4" key="1">
    <citation type="journal article" date="2019" name="Int. J. Syst. Evol. Microbiol.">
        <title>The Global Catalogue of Microorganisms (GCM) 10K type strain sequencing project: providing services to taxonomists for standard genome sequencing and annotation.</title>
        <authorList>
            <consortium name="The Broad Institute Genomics Platform"/>
            <consortium name="The Broad Institute Genome Sequencing Center for Infectious Disease"/>
            <person name="Wu L."/>
            <person name="Ma J."/>
        </authorList>
    </citation>
    <scope>NUCLEOTIDE SEQUENCE [LARGE SCALE GENOMIC DNA]</scope>
    <source>
        <strain evidence="4">JCM 18014</strain>
    </source>
</reference>
<evidence type="ECO:0000256" key="2">
    <source>
        <dbReference type="SAM" id="SignalP"/>
    </source>
</evidence>
<gene>
    <name evidence="3" type="ORF">GCM10023208_26360</name>
</gene>
<proteinExistence type="predicted"/>
<dbReference type="EMBL" id="BAABHV010000021">
    <property type="protein sequence ID" value="GAA5059245.1"/>
    <property type="molecule type" value="Genomic_DNA"/>
</dbReference>
<keyword evidence="2" id="KW-0732">Signal</keyword>